<organism evidence="2">
    <name type="scientific">Solibacter usitatus (strain Ellin6076)</name>
    <dbReference type="NCBI Taxonomy" id="234267"/>
    <lineage>
        <taxon>Bacteria</taxon>
        <taxon>Pseudomonadati</taxon>
        <taxon>Acidobacteriota</taxon>
        <taxon>Terriglobia</taxon>
        <taxon>Bryobacterales</taxon>
        <taxon>Solibacteraceae</taxon>
        <taxon>Candidatus Solibacter</taxon>
    </lineage>
</organism>
<feature type="transmembrane region" description="Helical" evidence="1">
    <location>
        <begin position="57"/>
        <end position="78"/>
    </location>
</feature>
<dbReference type="PANTHER" id="PTHR31061">
    <property type="entry name" value="LD22376P"/>
    <property type="match status" value="1"/>
</dbReference>
<dbReference type="PANTHER" id="PTHR31061:SF24">
    <property type="entry name" value="LD22376P"/>
    <property type="match status" value="1"/>
</dbReference>
<dbReference type="AlphaFoldDB" id="Q023Q0"/>
<feature type="transmembrane region" description="Helical" evidence="1">
    <location>
        <begin position="144"/>
        <end position="163"/>
    </location>
</feature>
<dbReference type="HOGENOM" id="CLU_029171_4_0_0"/>
<dbReference type="OrthoDB" id="9788724at2"/>
<feature type="transmembrane region" description="Helical" evidence="1">
    <location>
        <begin position="234"/>
        <end position="253"/>
    </location>
</feature>
<evidence type="ECO:0000313" key="2">
    <source>
        <dbReference type="EMBL" id="ABJ83790.1"/>
    </source>
</evidence>
<keyword evidence="1" id="KW-0472">Membrane</keyword>
<sequence>MAAPSVEKLPLRLVSLDAFRGATIALMVLVNNAGSGLDSYRQLEHSPWHGWTITDTVFPSFLWIVGVAITLSLGKRVAEGVPRSHLLPQILRRAAILFVFGLFVYAFPHFDLGTQRILGVLQRIAICYLAASVIFLYSGVRGQILWILGLLAAYWMMMTLIPVPGYGPGRLDVEGNFAHYIDHLALGRHNYHSTRTWDPEGLVSTLPAIATALFGVLAGHILRCRRTLAERTSWMFTAGSLLLAAGLICTAWLPINKKLWTDSFCLFMAGLDFTVFAFFAWLIDGQGWRRPVKPLVVLGMNSIAIYMVSEGVAEFLDAAGLQKPIYQRVFVPLASPANASLLYSLAFVAAMYLVAWFLHRRRWFLRV</sequence>
<dbReference type="EMBL" id="CP000473">
    <property type="protein sequence ID" value="ABJ83790.1"/>
    <property type="molecule type" value="Genomic_DNA"/>
</dbReference>
<feature type="transmembrane region" description="Helical" evidence="1">
    <location>
        <begin position="201"/>
        <end position="222"/>
    </location>
</feature>
<dbReference type="STRING" id="234267.Acid_2804"/>
<dbReference type="KEGG" id="sus:Acid_2804"/>
<feature type="transmembrane region" description="Helical" evidence="1">
    <location>
        <begin position="295"/>
        <end position="316"/>
    </location>
</feature>
<name>Q023Q0_SOLUE</name>
<dbReference type="InParanoid" id="Q023Q0"/>
<keyword evidence="1" id="KW-0812">Transmembrane</keyword>
<feature type="transmembrane region" description="Helical" evidence="1">
    <location>
        <begin position="259"/>
        <end position="283"/>
    </location>
</feature>
<evidence type="ECO:0000256" key="1">
    <source>
        <dbReference type="SAM" id="Phobius"/>
    </source>
</evidence>
<gene>
    <name evidence="2" type="ordered locus">Acid_2804</name>
</gene>
<protein>
    <submittedName>
        <fullName evidence="2">Uncharacterized protein</fullName>
    </submittedName>
</protein>
<keyword evidence="1" id="KW-1133">Transmembrane helix</keyword>
<feature type="transmembrane region" description="Helical" evidence="1">
    <location>
        <begin position="336"/>
        <end position="358"/>
    </location>
</feature>
<reference evidence="2" key="1">
    <citation type="submission" date="2006-10" db="EMBL/GenBank/DDBJ databases">
        <title>Complete sequence of Solibacter usitatus Ellin6076.</title>
        <authorList>
            <consortium name="US DOE Joint Genome Institute"/>
            <person name="Copeland A."/>
            <person name="Lucas S."/>
            <person name="Lapidus A."/>
            <person name="Barry K."/>
            <person name="Detter J.C."/>
            <person name="Glavina del Rio T."/>
            <person name="Hammon N."/>
            <person name="Israni S."/>
            <person name="Dalin E."/>
            <person name="Tice H."/>
            <person name="Pitluck S."/>
            <person name="Thompson L.S."/>
            <person name="Brettin T."/>
            <person name="Bruce D."/>
            <person name="Han C."/>
            <person name="Tapia R."/>
            <person name="Gilna P."/>
            <person name="Schmutz J."/>
            <person name="Larimer F."/>
            <person name="Land M."/>
            <person name="Hauser L."/>
            <person name="Kyrpides N."/>
            <person name="Mikhailova N."/>
            <person name="Janssen P.H."/>
            <person name="Kuske C.R."/>
            <person name="Richardson P."/>
        </authorList>
    </citation>
    <scope>NUCLEOTIDE SEQUENCE</scope>
    <source>
        <strain evidence="2">Ellin6076</strain>
    </source>
</reference>
<feature type="transmembrane region" description="Helical" evidence="1">
    <location>
        <begin position="120"/>
        <end position="137"/>
    </location>
</feature>
<feature type="transmembrane region" description="Helical" evidence="1">
    <location>
        <begin position="90"/>
        <end position="108"/>
    </location>
</feature>
<accession>Q023Q0</accession>
<proteinExistence type="predicted"/>
<dbReference type="eggNOG" id="COG4299">
    <property type="taxonomic scope" value="Bacteria"/>
</dbReference>